<dbReference type="EMBL" id="VAHF01000003">
    <property type="protein sequence ID" value="TXG67705.1"/>
    <property type="molecule type" value="Genomic_DNA"/>
</dbReference>
<organism evidence="2 3">
    <name type="scientific">Acer yangbiense</name>
    <dbReference type="NCBI Taxonomy" id="1000413"/>
    <lineage>
        <taxon>Eukaryota</taxon>
        <taxon>Viridiplantae</taxon>
        <taxon>Streptophyta</taxon>
        <taxon>Embryophyta</taxon>
        <taxon>Tracheophyta</taxon>
        <taxon>Spermatophyta</taxon>
        <taxon>Magnoliopsida</taxon>
        <taxon>eudicotyledons</taxon>
        <taxon>Gunneridae</taxon>
        <taxon>Pentapetalae</taxon>
        <taxon>rosids</taxon>
        <taxon>malvids</taxon>
        <taxon>Sapindales</taxon>
        <taxon>Sapindaceae</taxon>
        <taxon>Hippocastanoideae</taxon>
        <taxon>Acereae</taxon>
        <taxon>Acer</taxon>
    </lineage>
</organism>
<protein>
    <submittedName>
        <fullName evidence="2">Uncharacterized protein</fullName>
    </submittedName>
</protein>
<keyword evidence="3" id="KW-1185">Reference proteome</keyword>
<name>A0A5C7IFC1_9ROSI</name>
<accession>A0A5C7IFC1</accession>
<dbReference type="Proteomes" id="UP000323000">
    <property type="component" value="Chromosome 3"/>
</dbReference>
<reference evidence="3" key="1">
    <citation type="journal article" date="2019" name="Gigascience">
        <title>De novo genome assembly of the endangered Acer yangbiense, a plant species with extremely small populations endemic to Yunnan Province, China.</title>
        <authorList>
            <person name="Yang J."/>
            <person name="Wariss H.M."/>
            <person name="Tao L."/>
            <person name="Zhang R."/>
            <person name="Yun Q."/>
            <person name="Hollingsworth P."/>
            <person name="Dao Z."/>
            <person name="Luo G."/>
            <person name="Guo H."/>
            <person name="Ma Y."/>
            <person name="Sun W."/>
        </authorList>
    </citation>
    <scope>NUCLEOTIDE SEQUENCE [LARGE SCALE GENOMIC DNA]</scope>
    <source>
        <strain evidence="3">cv. Malutang</strain>
    </source>
</reference>
<dbReference type="OrthoDB" id="10643090at2759"/>
<sequence>MIEKPNELVKRSLDTAMEDAGGRETGSPSHDMERSLGVEGDGHEHEAEIQELQMEDRGCSQELQYDFYSLTVINVPKLLALID</sequence>
<feature type="compositionally biased region" description="Basic and acidic residues" evidence="1">
    <location>
        <begin position="1"/>
        <end position="13"/>
    </location>
</feature>
<evidence type="ECO:0000313" key="2">
    <source>
        <dbReference type="EMBL" id="TXG67705.1"/>
    </source>
</evidence>
<proteinExistence type="predicted"/>
<gene>
    <name evidence="2" type="ORF">EZV62_008980</name>
</gene>
<evidence type="ECO:0000256" key="1">
    <source>
        <dbReference type="SAM" id="MobiDB-lite"/>
    </source>
</evidence>
<comment type="caution">
    <text evidence="2">The sequence shown here is derived from an EMBL/GenBank/DDBJ whole genome shotgun (WGS) entry which is preliminary data.</text>
</comment>
<feature type="region of interest" description="Disordered" evidence="1">
    <location>
        <begin position="1"/>
        <end position="45"/>
    </location>
</feature>
<feature type="compositionally biased region" description="Basic and acidic residues" evidence="1">
    <location>
        <begin position="30"/>
        <end position="45"/>
    </location>
</feature>
<dbReference type="AlphaFoldDB" id="A0A5C7IFC1"/>
<evidence type="ECO:0000313" key="3">
    <source>
        <dbReference type="Proteomes" id="UP000323000"/>
    </source>
</evidence>